<organism evidence="7 9">
    <name type="scientific">Treponema socranskii subsp. socranskii VPI DR56BR1116 = ATCC 35536</name>
    <dbReference type="NCBI Taxonomy" id="1125725"/>
    <lineage>
        <taxon>Bacteria</taxon>
        <taxon>Pseudomonadati</taxon>
        <taxon>Spirochaetota</taxon>
        <taxon>Spirochaetia</taxon>
        <taxon>Spirochaetales</taxon>
        <taxon>Treponemataceae</taxon>
        <taxon>Treponema</taxon>
    </lineage>
</organism>
<evidence type="ECO:0000313" key="8">
    <source>
        <dbReference type="EMBL" id="ERK04094.1"/>
    </source>
</evidence>
<evidence type="ECO:0000256" key="1">
    <source>
        <dbReference type="ARBA" id="ARBA00005854"/>
    </source>
</evidence>
<evidence type="ECO:0000313" key="10">
    <source>
        <dbReference type="Proteomes" id="UP000016646"/>
    </source>
</evidence>
<sequence>MYKILIPQDIHPKAKEFLSQKGYELQVGPAFDEETLLREIPTADALIARTAVYSEKVIRAGTKLKIIARHGVGVDNLPLEQAKKQGLWVTIAKGANVTSVAEHTIALILGAAKMLSTFDSEIRSGNFAIRNKVHGVEISGKKLGLIGMGAIGSKVAEIAAHGFGMEILAYDIYKPKTLPDFVSWQNSLADVFKAADIITVHVPLTPETDNLINKNSIDTMKDGVIIVNCARGGIVNESDLAAALKSGKVKSAALDVFGKEPPEADNPLLKLSNVILTPHNAALTDEAGEAMAMSCAIAVDDVLSGRSPKFPIVQPN</sequence>
<dbReference type="AlphaFoldDB" id="U1GQG8"/>
<dbReference type="GO" id="GO:0033711">
    <property type="term" value="F:4-phosphoerythronate dehydrogenase activity"/>
    <property type="evidence" value="ECO:0007669"/>
    <property type="project" value="UniProtKB-EC"/>
</dbReference>
<gene>
    <name evidence="7" type="primary">pdxB_3</name>
    <name evidence="8" type="synonym">pdxB_4</name>
    <name evidence="8" type="ORF">HMPREF0860_1498</name>
    <name evidence="7" type="ORF">HMPREF1325_2524</name>
</gene>
<dbReference type="PANTHER" id="PTHR42789:SF1">
    <property type="entry name" value="D-ISOMER SPECIFIC 2-HYDROXYACID DEHYDROGENASE FAMILY PROTEIN (AFU_ORTHOLOGUE AFUA_6G10090)"/>
    <property type="match status" value="1"/>
</dbReference>
<dbReference type="Proteomes" id="UP000016646">
    <property type="component" value="Unassembled WGS sequence"/>
</dbReference>
<dbReference type="Pfam" id="PF02826">
    <property type="entry name" value="2-Hacid_dh_C"/>
    <property type="match status" value="1"/>
</dbReference>
<dbReference type="PATRIC" id="fig|1125725.3.peg.1697"/>
<dbReference type="OrthoDB" id="9805416at2"/>
<feature type="domain" description="D-isomer specific 2-hydroxyacid dehydrogenase NAD-binding" evidence="6">
    <location>
        <begin position="105"/>
        <end position="281"/>
    </location>
</feature>
<dbReference type="EMBL" id="AVQI01000028">
    <property type="protein sequence ID" value="ERK04094.1"/>
    <property type="molecule type" value="Genomic_DNA"/>
</dbReference>
<dbReference type="EMBL" id="AUZJ01000043">
    <property type="protein sequence ID" value="ERF60220.1"/>
    <property type="molecule type" value="Genomic_DNA"/>
</dbReference>
<dbReference type="eggNOG" id="COG0111">
    <property type="taxonomic scope" value="Bacteria"/>
</dbReference>
<evidence type="ECO:0000313" key="9">
    <source>
        <dbReference type="Proteomes" id="UP000016412"/>
    </source>
</evidence>
<evidence type="ECO:0000259" key="5">
    <source>
        <dbReference type="Pfam" id="PF00389"/>
    </source>
</evidence>
<dbReference type="PROSITE" id="PS00671">
    <property type="entry name" value="D_2_HYDROXYACID_DH_3"/>
    <property type="match status" value="1"/>
</dbReference>
<keyword evidence="10" id="KW-1185">Reference proteome</keyword>
<comment type="similarity">
    <text evidence="1 4">Belongs to the D-isomer specific 2-hydroxyacid dehydrogenase family.</text>
</comment>
<dbReference type="GO" id="GO:0051287">
    <property type="term" value="F:NAD binding"/>
    <property type="evidence" value="ECO:0007669"/>
    <property type="project" value="InterPro"/>
</dbReference>
<evidence type="ECO:0000256" key="2">
    <source>
        <dbReference type="ARBA" id="ARBA00023002"/>
    </source>
</evidence>
<keyword evidence="3" id="KW-0520">NAD</keyword>
<name>U1GQG8_TRESO</name>
<keyword evidence="2 4" id="KW-0560">Oxidoreductase</keyword>
<dbReference type="SUPFAM" id="SSF52283">
    <property type="entry name" value="Formate/glycerate dehydrogenase catalytic domain-like"/>
    <property type="match status" value="1"/>
</dbReference>
<dbReference type="InterPro" id="IPR006139">
    <property type="entry name" value="D-isomer_2_OHA_DH_cat_dom"/>
</dbReference>
<protein>
    <submittedName>
        <fullName evidence="7">4-phosphoerythronate dehydrogenase</fullName>
        <ecNumber evidence="7">1.1.1.290</ecNumber>
    </submittedName>
</protein>
<dbReference type="Proteomes" id="UP000016412">
    <property type="component" value="Unassembled WGS sequence"/>
</dbReference>
<feature type="domain" description="D-isomer specific 2-hydroxyacid dehydrogenase catalytic" evidence="5">
    <location>
        <begin position="4"/>
        <end position="311"/>
    </location>
</feature>
<evidence type="ECO:0000259" key="6">
    <source>
        <dbReference type="Pfam" id="PF02826"/>
    </source>
</evidence>
<reference evidence="9 10" key="1">
    <citation type="submission" date="2013-08" db="EMBL/GenBank/DDBJ databases">
        <authorList>
            <person name="Durkin A.S."/>
            <person name="Haft D.R."/>
            <person name="McCorrison J."/>
            <person name="Torralba M."/>
            <person name="Gillis M."/>
            <person name="Haft D.H."/>
            <person name="Methe B."/>
            <person name="Sutton G."/>
            <person name="Nelson K.E."/>
        </authorList>
    </citation>
    <scope>NUCLEOTIDE SEQUENCE [LARGE SCALE GENOMIC DNA]</scope>
    <source>
        <strain evidence="8 10">ATCC 35536</strain>
        <strain evidence="7 9">VPI DR56BR1116</strain>
    </source>
</reference>
<comment type="caution">
    <text evidence="7">The sequence shown here is derived from an EMBL/GenBank/DDBJ whole genome shotgun (WGS) entry which is preliminary data.</text>
</comment>
<evidence type="ECO:0000313" key="7">
    <source>
        <dbReference type="EMBL" id="ERF60220.1"/>
    </source>
</evidence>
<dbReference type="FunFam" id="3.40.50.720:FF:000203">
    <property type="entry name" value="D-3-phosphoglycerate dehydrogenase (SerA)"/>
    <property type="match status" value="1"/>
</dbReference>
<dbReference type="InterPro" id="IPR006140">
    <property type="entry name" value="D-isomer_DH_NAD-bd"/>
</dbReference>
<dbReference type="Pfam" id="PF00389">
    <property type="entry name" value="2-Hacid_dh"/>
    <property type="match status" value="1"/>
</dbReference>
<dbReference type="InterPro" id="IPR036291">
    <property type="entry name" value="NAD(P)-bd_dom_sf"/>
</dbReference>
<dbReference type="PANTHER" id="PTHR42789">
    <property type="entry name" value="D-ISOMER SPECIFIC 2-HYDROXYACID DEHYDROGENASE FAMILY PROTEIN (AFU_ORTHOLOGUE AFUA_6G10090)"/>
    <property type="match status" value="1"/>
</dbReference>
<dbReference type="InterPro" id="IPR050857">
    <property type="entry name" value="D-2-hydroxyacid_DH"/>
</dbReference>
<evidence type="ECO:0000256" key="4">
    <source>
        <dbReference type="RuleBase" id="RU003719"/>
    </source>
</evidence>
<dbReference type="InterPro" id="IPR029753">
    <property type="entry name" value="D-isomer_DH_CS"/>
</dbReference>
<dbReference type="SUPFAM" id="SSF51735">
    <property type="entry name" value="NAD(P)-binding Rossmann-fold domains"/>
    <property type="match status" value="1"/>
</dbReference>
<dbReference type="STRING" id="1125725.HMPREF1325_2524"/>
<proteinExistence type="inferred from homology"/>
<dbReference type="PROSITE" id="PS00670">
    <property type="entry name" value="D_2_HYDROXYACID_DH_2"/>
    <property type="match status" value="1"/>
</dbReference>
<evidence type="ECO:0000256" key="3">
    <source>
        <dbReference type="ARBA" id="ARBA00023027"/>
    </source>
</evidence>
<dbReference type="Gene3D" id="3.40.50.720">
    <property type="entry name" value="NAD(P)-binding Rossmann-like Domain"/>
    <property type="match status" value="2"/>
</dbReference>
<dbReference type="RefSeq" id="WP_021330619.1">
    <property type="nucleotide sequence ID" value="NZ_AUZJ01000043.1"/>
</dbReference>
<dbReference type="EC" id="1.1.1.290" evidence="7"/>
<dbReference type="CDD" id="cd12173">
    <property type="entry name" value="PGDH_4"/>
    <property type="match status" value="1"/>
</dbReference>
<accession>U1GQG8</accession>